<dbReference type="InterPro" id="IPR050312">
    <property type="entry name" value="IolE/XylAMocC-like"/>
</dbReference>
<evidence type="ECO:0000313" key="3">
    <source>
        <dbReference type="Proteomes" id="UP000219412"/>
    </source>
</evidence>
<dbReference type="PANTHER" id="PTHR12110">
    <property type="entry name" value="HYDROXYPYRUVATE ISOMERASE"/>
    <property type="match status" value="1"/>
</dbReference>
<accession>A0A285UDI2</accession>
<dbReference type="GO" id="GO:0016853">
    <property type="term" value="F:isomerase activity"/>
    <property type="evidence" value="ECO:0007669"/>
    <property type="project" value="UniProtKB-KW"/>
</dbReference>
<dbReference type="AlphaFoldDB" id="A0A285UDI2"/>
<evidence type="ECO:0000259" key="1">
    <source>
        <dbReference type="Pfam" id="PF01261"/>
    </source>
</evidence>
<organism evidence="2 3">
    <name type="scientific">Salinicoccus kekensis</name>
    <dbReference type="NCBI Taxonomy" id="714307"/>
    <lineage>
        <taxon>Bacteria</taxon>
        <taxon>Bacillati</taxon>
        <taxon>Bacillota</taxon>
        <taxon>Bacilli</taxon>
        <taxon>Bacillales</taxon>
        <taxon>Staphylococcaceae</taxon>
        <taxon>Salinicoccus</taxon>
    </lineage>
</organism>
<protein>
    <submittedName>
        <fullName evidence="2">Sugar phosphate isomerase/epimerase</fullName>
    </submittedName>
</protein>
<keyword evidence="3" id="KW-1185">Reference proteome</keyword>
<dbReference type="Pfam" id="PF01261">
    <property type="entry name" value="AP_endonuc_2"/>
    <property type="match status" value="1"/>
</dbReference>
<proteinExistence type="predicted"/>
<evidence type="ECO:0000313" key="2">
    <source>
        <dbReference type="EMBL" id="SOC38646.1"/>
    </source>
</evidence>
<dbReference type="Gene3D" id="3.20.20.150">
    <property type="entry name" value="Divalent-metal-dependent TIM barrel enzymes"/>
    <property type="match status" value="1"/>
</dbReference>
<dbReference type="SUPFAM" id="SSF51658">
    <property type="entry name" value="Xylose isomerase-like"/>
    <property type="match status" value="1"/>
</dbReference>
<dbReference type="InterPro" id="IPR013022">
    <property type="entry name" value="Xyl_isomerase-like_TIM-brl"/>
</dbReference>
<feature type="domain" description="Xylose isomerase-like TIM barrel" evidence="1">
    <location>
        <begin position="21"/>
        <end position="258"/>
    </location>
</feature>
<keyword evidence="2" id="KW-0413">Isomerase</keyword>
<dbReference type="Proteomes" id="UP000219412">
    <property type="component" value="Unassembled WGS sequence"/>
</dbReference>
<gene>
    <name evidence="2" type="ORF">SAMN05878391_0482</name>
</gene>
<sequence>MYKIATSTDVIRHLPFEEALKFIHDTGFEGVEIWMGHVHQSGLSAPEIKGLLDTFQFDYQVHADVRDVNLTSINPGIRKESIRQTKETLEFCRDIGAELLTLHPGRMSSSKDKPEDLWPVQIETFKEIAGHAEKTGVKIGIENMEKRPKEFINTAADICRLIKAVDHPLIGLTLDLAHCHSVEDVEEYIRKIDVPVFNVHISQANHEKMHLPFNSSSRDLIDFEAVLHTLSSTYFGMIVNESYDGKDPEAVLKEAFHAMDHLNREIIK</sequence>
<dbReference type="EMBL" id="OBQF01000001">
    <property type="protein sequence ID" value="SOC38646.1"/>
    <property type="molecule type" value="Genomic_DNA"/>
</dbReference>
<name>A0A285UDI2_9STAP</name>
<dbReference type="InterPro" id="IPR036237">
    <property type="entry name" value="Xyl_isomerase-like_sf"/>
</dbReference>
<dbReference type="RefSeq" id="WP_179647073.1">
    <property type="nucleotide sequence ID" value="NZ_OBQF01000001.1"/>
</dbReference>
<reference evidence="3" key="1">
    <citation type="submission" date="2017-08" db="EMBL/GenBank/DDBJ databases">
        <authorList>
            <person name="Varghese N."/>
            <person name="Submissions S."/>
        </authorList>
    </citation>
    <scope>NUCLEOTIDE SEQUENCE [LARGE SCALE GENOMIC DNA]</scope>
    <source>
        <strain evidence="3">DSM 23173</strain>
    </source>
</reference>